<evidence type="ECO:0000313" key="2">
    <source>
        <dbReference type="EMBL" id="MDV6225751.1"/>
    </source>
</evidence>
<dbReference type="InterPro" id="IPR002925">
    <property type="entry name" value="Dienelactn_hydro"/>
</dbReference>
<keyword evidence="3" id="KW-1185">Reference proteome</keyword>
<dbReference type="Gene3D" id="3.40.50.1820">
    <property type="entry name" value="alpha/beta hydrolase"/>
    <property type="match status" value="1"/>
</dbReference>
<evidence type="ECO:0000313" key="3">
    <source>
        <dbReference type="Proteomes" id="UP001185659"/>
    </source>
</evidence>
<feature type="domain" description="Dienelactone hydrolase" evidence="1">
    <location>
        <begin position="87"/>
        <end position="183"/>
    </location>
</feature>
<organism evidence="2 3">
    <name type="scientific">Nitratireductor aquimarinus</name>
    <dbReference type="NCBI Taxonomy" id="889300"/>
    <lineage>
        <taxon>Bacteria</taxon>
        <taxon>Pseudomonadati</taxon>
        <taxon>Pseudomonadota</taxon>
        <taxon>Alphaproteobacteria</taxon>
        <taxon>Hyphomicrobiales</taxon>
        <taxon>Phyllobacteriaceae</taxon>
        <taxon>Nitratireductor</taxon>
    </lineage>
</organism>
<dbReference type="Pfam" id="PF01738">
    <property type="entry name" value="DLH"/>
    <property type="match status" value="1"/>
</dbReference>
<dbReference type="RefSeq" id="WP_317560707.1">
    <property type="nucleotide sequence ID" value="NZ_JAWLIP010000002.1"/>
</dbReference>
<accession>A0ABU4AHM6</accession>
<dbReference type="SUPFAM" id="SSF53474">
    <property type="entry name" value="alpha/beta-Hydrolases"/>
    <property type="match status" value="1"/>
</dbReference>
<gene>
    <name evidence="2" type="ORF">R2G56_05585</name>
</gene>
<dbReference type="EMBL" id="JAWLIP010000002">
    <property type="protein sequence ID" value="MDV6225751.1"/>
    <property type="molecule type" value="Genomic_DNA"/>
</dbReference>
<keyword evidence="2" id="KW-0378">Hydrolase</keyword>
<sequence>MAVDTYVHHLASVRPGKPLLFLFHGTGGDERQLLQLGAELAPGAGLVSPRGDVNEQGAARFFRRTGEGVYDMDDLARATGRMRDFVAAHVEREKPSAVLGLGYSNGANILASVAFSAPRLFNAAVLMHPLIPFEPDWGEGAVMTRFLVTAGRHDPICPEKLTARLLSYLEAAGADTQIEWHTGGHELRPGEITAAGRFLAPFLGGGKDEA</sequence>
<comment type="caution">
    <text evidence="2">The sequence shown here is derived from an EMBL/GenBank/DDBJ whole genome shotgun (WGS) entry which is preliminary data.</text>
</comment>
<evidence type="ECO:0000259" key="1">
    <source>
        <dbReference type="Pfam" id="PF01738"/>
    </source>
</evidence>
<dbReference type="GO" id="GO:0016787">
    <property type="term" value="F:hydrolase activity"/>
    <property type="evidence" value="ECO:0007669"/>
    <property type="project" value="UniProtKB-KW"/>
</dbReference>
<name>A0ABU4AHM6_9HYPH</name>
<dbReference type="Proteomes" id="UP001185659">
    <property type="component" value="Unassembled WGS sequence"/>
</dbReference>
<dbReference type="InterPro" id="IPR029058">
    <property type="entry name" value="AB_hydrolase_fold"/>
</dbReference>
<proteinExistence type="predicted"/>
<protein>
    <submittedName>
        <fullName evidence="2">Alpha/beta hydrolase</fullName>
    </submittedName>
</protein>
<reference evidence="2 3" key="1">
    <citation type="submission" date="2023-10" db="EMBL/GenBank/DDBJ databases">
        <authorList>
            <person name="Venkata Ramana C."/>
            <person name="Sasikala C."/>
            <person name="Dhurka M."/>
        </authorList>
    </citation>
    <scope>NUCLEOTIDE SEQUENCE [LARGE SCALE GENOMIC DNA]</scope>
    <source>
        <strain evidence="2 3">KCTC 32151</strain>
    </source>
</reference>